<gene>
    <name evidence="4" type="primary">Paip2b_0</name>
    <name evidence="4" type="ORF">CM83_41369</name>
    <name evidence="6" type="ORF">g.54221</name>
</gene>
<evidence type="ECO:0000313" key="5">
    <source>
        <dbReference type="EMBL" id="JAG50560.1"/>
    </source>
</evidence>
<comment type="similarity">
    <text evidence="1">Belongs to the PAIP2 family.</text>
</comment>
<proteinExistence type="inferred from homology"/>
<evidence type="ECO:0000313" key="4">
    <source>
        <dbReference type="EMBL" id="JAG19668.1"/>
    </source>
</evidence>
<keyword evidence="2" id="KW-0832">Ubl conjugation</keyword>
<reference evidence="4" key="1">
    <citation type="journal article" date="2014" name="PLoS ONE">
        <title>Transcriptome-Based Identification of ABC Transporters in the Western Tarnished Plant Bug Lygus hesperus.</title>
        <authorList>
            <person name="Hull J.J."/>
            <person name="Chaney K."/>
            <person name="Geib S.M."/>
            <person name="Fabrick J.A."/>
            <person name="Brent C.S."/>
            <person name="Walsh D."/>
            <person name="Lavine L.C."/>
        </authorList>
    </citation>
    <scope>NUCLEOTIDE SEQUENCE</scope>
</reference>
<evidence type="ECO:0000256" key="1">
    <source>
        <dbReference type="ARBA" id="ARBA00006858"/>
    </source>
</evidence>
<organism evidence="4">
    <name type="scientific">Lygus hesperus</name>
    <name type="common">Western plant bug</name>
    <dbReference type="NCBI Taxonomy" id="30085"/>
    <lineage>
        <taxon>Eukaryota</taxon>
        <taxon>Metazoa</taxon>
        <taxon>Ecdysozoa</taxon>
        <taxon>Arthropoda</taxon>
        <taxon>Hexapoda</taxon>
        <taxon>Insecta</taxon>
        <taxon>Pterygota</taxon>
        <taxon>Neoptera</taxon>
        <taxon>Paraneoptera</taxon>
        <taxon>Hemiptera</taxon>
        <taxon>Heteroptera</taxon>
        <taxon>Panheteroptera</taxon>
        <taxon>Cimicomorpha</taxon>
        <taxon>Miridae</taxon>
        <taxon>Mirini</taxon>
        <taxon>Lygus</taxon>
    </lineage>
</organism>
<sequence length="104" mass="12009">MKIPADGKGNDVPSDFSEYMWMENEEEFDQEVMKQLEEEALMEQCIEAMLEDELENKESEHSSTELLSDLQKLCVQDHENLARKSTLNPNAAEFVPKVRLDTKS</sequence>
<reference evidence="4" key="2">
    <citation type="submission" date="2014-07" db="EMBL/GenBank/DDBJ databases">
        <authorList>
            <person name="Hull J."/>
        </authorList>
    </citation>
    <scope>NUCLEOTIDE SEQUENCE</scope>
</reference>
<dbReference type="EMBL" id="GBHO01023936">
    <property type="protein sequence ID" value="JAG19668.1"/>
    <property type="molecule type" value="Transcribed_RNA"/>
</dbReference>
<dbReference type="PANTHER" id="PTHR13154:SF6">
    <property type="entry name" value="GEO05078P1"/>
    <property type="match status" value="1"/>
</dbReference>
<dbReference type="EMBL" id="GDHC01019595">
    <property type="protein sequence ID" value="JAP99033.1"/>
    <property type="molecule type" value="Transcribed_RNA"/>
</dbReference>
<evidence type="ECO:0000313" key="6">
    <source>
        <dbReference type="EMBL" id="JAP99033.1"/>
    </source>
</evidence>
<dbReference type="Pfam" id="PF07145">
    <property type="entry name" value="PAM2"/>
    <property type="match status" value="1"/>
</dbReference>
<reference evidence="5" key="3">
    <citation type="submission" date="2014-09" db="EMBL/GenBank/DDBJ databases">
        <authorList>
            <person name="Magalhaes I.L.F."/>
            <person name="Oliveira U."/>
            <person name="Santos F.R."/>
            <person name="Vidigal T.H.D.A."/>
            <person name="Brescovit A.D."/>
            <person name="Santos A.J."/>
        </authorList>
    </citation>
    <scope>NUCLEOTIDE SEQUENCE</scope>
</reference>
<dbReference type="InterPro" id="IPR040396">
    <property type="entry name" value="PAIP2-like"/>
</dbReference>
<dbReference type="InterPro" id="IPR009818">
    <property type="entry name" value="PAM2_motif"/>
</dbReference>
<reference evidence="6" key="4">
    <citation type="journal article" date="2016" name="Gigascience">
        <title>De novo construction of an expanded transcriptome assembly for the western tarnished plant bug, Lygus hesperus.</title>
        <authorList>
            <person name="Tassone E.E."/>
            <person name="Geib S.M."/>
            <person name="Hall B."/>
            <person name="Fabrick J.A."/>
            <person name="Brent C.S."/>
            <person name="Hull J.J."/>
        </authorList>
    </citation>
    <scope>NUCLEOTIDE SEQUENCE</scope>
</reference>
<accession>A0A0A9XLK2</accession>
<keyword evidence="3" id="KW-0810">Translation regulation</keyword>
<dbReference type="GO" id="GO:0045947">
    <property type="term" value="P:negative regulation of translational initiation"/>
    <property type="evidence" value="ECO:0007669"/>
    <property type="project" value="InterPro"/>
</dbReference>
<evidence type="ECO:0000256" key="3">
    <source>
        <dbReference type="ARBA" id="ARBA00022845"/>
    </source>
</evidence>
<dbReference type="AlphaFoldDB" id="A0A0A9XLK2"/>
<dbReference type="GO" id="GO:0000900">
    <property type="term" value="F:mRNA regulatory element binding translation repressor activity"/>
    <property type="evidence" value="ECO:0007669"/>
    <property type="project" value="InterPro"/>
</dbReference>
<name>A0A0A9XLK2_LYGHE</name>
<protein>
    <submittedName>
        <fullName evidence="4">Polyadenylate-binding protein-interacting protein 2B</fullName>
    </submittedName>
</protein>
<dbReference type="EMBL" id="GBRD01015266">
    <property type="protein sequence ID" value="JAG50560.1"/>
    <property type="molecule type" value="Transcribed_RNA"/>
</dbReference>
<dbReference type="PANTHER" id="PTHR13154">
    <property type="entry name" value="POLYADENYLATE-BINDING PROTEIN-INTERACTING PROTEIN 2"/>
    <property type="match status" value="1"/>
</dbReference>
<dbReference type="GO" id="GO:0005737">
    <property type="term" value="C:cytoplasm"/>
    <property type="evidence" value="ECO:0007669"/>
    <property type="project" value="TreeGrafter"/>
</dbReference>
<evidence type="ECO:0000256" key="2">
    <source>
        <dbReference type="ARBA" id="ARBA00022843"/>
    </source>
</evidence>